<keyword evidence="3 5" id="KW-0949">S-adenosyl-L-methionine</keyword>
<dbReference type="Gene3D" id="3.40.50.150">
    <property type="entry name" value="Vaccinia Virus protein VP39"/>
    <property type="match status" value="1"/>
</dbReference>
<name>A0AB38Z0P4_9GAMM</name>
<dbReference type="InterPro" id="IPR050602">
    <property type="entry name" value="Malonyl-ACP_OMT"/>
</dbReference>
<sequence length="255" mass="29190">MFVKLDKTRIAQRFAKAGQSYVEQAVVQKAISQKLAELMQQYCPATLPHVFEIGCGSGNLTHHVLANFAISRLYLNDLYADVQQHFLDEQLITWCIGDIEHIDLPTALDAVISSSAVQWVHDLPQLLQRCHDALQPGAWLCLSSFAPLNFTQIKQLTGQGLSYWSRQDWQVQLQRAGFECVYLEDQLLEMYFDTPKAVLKHLKLTGVTGTTQGNQPHWTKGSLHKFYQDYQQFQNNEGLYPLTYHPLYCLARRTT</sequence>
<dbReference type="PANTHER" id="PTHR13090">
    <property type="entry name" value="ARGININE-HYDROXYLASE NDUFAF5, MITOCHONDRIAL"/>
    <property type="match status" value="1"/>
</dbReference>
<comment type="function">
    <text evidence="5">Converts the free carboxyl group of a malonyl-thioester to its methyl ester by transfer of a methyl group from S-adenosyl-L-methionine (SAM). It allows to synthesize pimeloyl-ACP via the fatty acid synthetic pathway.</text>
</comment>
<dbReference type="AlphaFoldDB" id="A0AB38Z0P4"/>
<evidence type="ECO:0000256" key="5">
    <source>
        <dbReference type="HAMAP-Rule" id="MF_00835"/>
    </source>
</evidence>
<keyword evidence="1 5" id="KW-0489">Methyltransferase</keyword>
<dbReference type="GO" id="GO:0009102">
    <property type="term" value="P:biotin biosynthetic process"/>
    <property type="evidence" value="ECO:0007669"/>
    <property type="project" value="UniProtKB-UniRule"/>
</dbReference>
<dbReference type="EC" id="2.1.1.197" evidence="5"/>
<dbReference type="SUPFAM" id="SSF53335">
    <property type="entry name" value="S-adenosyl-L-methionine-dependent methyltransferases"/>
    <property type="match status" value="1"/>
</dbReference>
<dbReference type="GO" id="GO:0032259">
    <property type="term" value="P:methylation"/>
    <property type="evidence" value="ECO:0007669"/>
    <property type="project" value="UniProtKB-KW"/>
</dbReference>
<protein>
    <recommendedName>
        <fullName evidence="5">Malonyl-[acyl-carrier protein] O-methyltransferase</fullName>
        <shortName evidence="5">Malonyl-ACP O-methyltransferase</shortName>
        <ecNumber evidence="5">2.1.1.197</ecNumber>
    </recommendedName>
    <alternativeName>
        <fullName evidence="5">Biotin synthesis protein BioC</fullName>
    </alternativeName>
</protein>
<accession>A0AB38Z0P4</accession>
<dbReference type="NCBIfam" id="TIGR02072">
    <property type="entry name" value="BioC"/>
    <property type="match status" value="1"/>
</dbReference>
<dbReference type="Pfam" id="PF13489">
    <property type="entry name" value="Methyltransf_23"/>
    <property type="match status" value="1"/>
</dbReference>
<evidence type="ECO:0000313" key="6">
    <source>
        <dbReference type="EMBL" id="WND07039.1"/>
    </source>
</evidence>
<dbReference type="GO" id="GO:0010340">
    <property type="term" value="F:carboxyl-O-methyltransferase activity"/>
    <property type="evidence" value="ECO:0007669"/>
    <property type="project" value="UniProtKB-UniRule"/>
</dbReference>
<reference evidence="6" key="1">
    <citation type="submission" date="2023-09" db="EMBL/GenBank/DDBJ databases">
        <title>Acinetobacter soli.</title>
        <authorList>
            <person name="Kim B."/>
            <person name="Kim D."/>
            <person name="Park D."/>
        </authorList>
    </citation>
    <scope>NUCLEOTIDE SEQUENCE</scope>
    <source>
        <strain evidence="6">2023.05</strain>
    </source>
</reference>
<dbReference type="InterPro" id="IPR029063">
    <property type="entry name" value="SAM-dependent_MTases_sf"/>
</dbReference>
<evidence type="ECO:0000256" key="4">
    <source>
        <dbReference type="ARBA" id="ARBA00022756"/>
    </source>
</evidence>
<comment type="pathway">
    <text evidence="5">Cofactor biosynthesis; biotin biosynthesis.</text>
</comment>
<organism evidence="6 7">
    <name type="scientific">Acinetobacter soli</name>
    <dbReference type="NCBI Taxonomy" id="487316"/>
    <lineage>
        <taxon>Bacteria</taxon>
        <taxon>Pseudomonadati</taxon>
        <taxon>Pseudomonadota</taxon>
        <taxon>Gammaproteobacteria</taxon>
        <taxon>Moraxellales</taxon>
        <taxon>Moraxellaceae</taxon>
        <taxon>Acinetobacter</taxon>
    </lineage>
</organism>
<evidence type="ECO:0000256" key="2">
    <source>
        <dbReference type="ARBA" id="ARBA00022679"/>
    </source>
</evidence>
<evidence type="ECO:0000256" key="3">
    <source>
        <dbReference type="ARBA" id="ARBA00022691"/>
    </source>
</evidence>
<dbReference type="GO" id="GO:0102130">
    <property type="term" value="F:malonyl-CoA methyltransferase activity"/>
    <property type="evidence" value="ECO:0007669"/>
    <property type="project" value="UniProtKB-EC"/>
</dbReference>
<evidence type="ECO:0000256" key="1">
    <source>
        <dbReference type="ARBA" id="ARBA00022603"/>
    </source>
</evidence>
<keyword evidence="2 5" id="KW-0808">Transferase</keyword>
<evidence type="ECO:0000313" key="7">
    <source>
        <dbReference type="Proteomes" id="UP001256400"/>
    </source>
</evidence>
<dbReference type="Proteomes" id="UP001256400">
    <property type="component" value="Chromosome"/>
</dbReference>
<proteinExistence type="inferred from homology"/>
<dbReference type="PANTHER" id="PTHR13090:SF1">
    <property type="entry name" value="ARGININE-HYDROXYLASE NDUFAF5, MITOCHONDRIAL"/>
    <property type="match status" value="1"/>
</dbReference>
<dbReference type="RefSeq" id="WP_171250621.1">
    <property type="nucleotide sequence ID" value="NZ_BKFD01000003.1"/>
</dbReference>
<comment type="catalytic activity">
    <reaction evidence="5">
        <text>malonyl-[ACP] + S-adenosyl-L-methionine = malonyl-[ACP] methyl ester + S-adenosyl-L-homocysteine</text>
        <dbReference type="Rhea" id="RHEA:17105"/>
        <dbReference type="Rhea" id="RHEA-COMP:9623"/>
        <dbReference type="Rhea" id="RHEA-COMP:9954"/>
        <dbReference type="ChEBI" id="CHEBI:57856"/>
        <dbReference type="ChEBI" id="CHEBI:59789"/>
        <dbReference type="ChEBI" id="CHEBI:78449"/>
        <dbReference type="ChEBI" id="CHEBI:78845"/>
        <dbReference type="EC" id="2.1.1.197"/>
    </reaction>
</comment>
<dbReference type="HAMAP" id="MF_00835">
    <property type="entry name" value="BioC"/>
    <property type="match status" value="1"/>
</dbReference>
<comment type="similarity">
    <text evidence="5">Belongs to the methyltransferase superfamily.</text>
</comment>
<dbReference type="EMBL" id="CP134206">
    <property type="protein sequence ID" value="WND07039.1"/>
    <property type="molecule type" value="Genomic_DNA"/>
</dbReference>
<gene>
    <name evidence="5 6" type="primary">bioC</name>
    <name evidence="6" type="ORF">RHP80_00465</name>
</gene>
<dbReference type="CDD" id="cd02440">
    <property type="entry name" value="AdoMet_MTases"/>
    <property type="match status" value="1"/>
</dbReference>
<dbReference type="InterPro" id="IPR011814">
    <property type="entry name" value="BioC"/>
</dbReference>
<keyword evidence="4 5" id="KW-0093">Biotin biosynthesis</keyword>